<evidence type="ECO:0000313" key="2">
    <source>
        <dbReference type="Proteomes" id="UP000003835"/>
    </source>
</evidence>
<evidence type="ECO:0000313" key="1">
    <source>
        <dbReference type="EMBL" id="EDX75327.1"/>
    </source>
</evidence>
<dbReference type="Proteomes" id="UP000003835">
    <property type="component" value="Unassembled WGS sequence"/>
</dbReference>
<protein>
    <submittedName>
        <fullName evidence="1">Uncharacterized protein</fullName>
    </submittedName>
</protein>
<gene>
    <name evidence="1" type="ORF">MC7420_1245</name>
</gene>
<name>B4VRD4_9CYAN</name>
<dbReference type="Pfam" id="PF06051">
    <property type="entry name" value="DUF928"/>
    <property type="match status" value="1"/>
</dbReference>
<proteinExistence type="predicted"/>
<sequence>MFFSLKNAENEEEYDYQTIITLPTTAIGNEFSFPLPEDAPDLKTNTPYQWSISLICQQSLDPNDPTLHGIIERVESQQITVN</sequence>
<reference evidence="1 2" key="1">
    <citation type="submission" date="2008-07" db="EMBL/GenBank/DDBJ databases">
        <authorList>
            <person name="Tandeau de Marsac N."/>
            <person name="Ferriera S."/>
            <person name="Johnson J."/>
            <person name="Kravitz S."/>
            <person name="Beeson K."/>
            <person name="Sutton G."/>
            <person name="Rogers Y.-H."/>
            <person name="Friedman R."/>
            <person name="Frazier M."/>
            <person name="Venter J.C."/>
        </authorList>
    </citation>
    <scope>NUCLEOTIDE SEQUENCE [LARGE SCALE GENOMIC DNA]</scope>
    <source>
        <strain evidence="1 2">PCC 7420</strain>
    </source>
</reference>
<dbReference type="AlphaFoldDB" id="B4VRD4"/>
<dbReference type="EMBL" id="DS989849">
    <property type="protein sequence ID" value="EDX75327.1"/>
    <property type="molecule type" value="Genomic_DNA"/>
</dbReference>
<accession>B4VRD4</accession>
<organism evidence="1 2">
    <name type="scientific">Coleofasciculus chthonoplastes PCC 7420</name>
    <dbReference type="NCBI Taxonomy" id="118168"/>
    <lineage>
        <taxon>Bacteria</taxon>
        <taxon>Bacillati</taxon>
        <taxon>Cyanobacteriota</taxon>
        <taxon>Cyanophyceae</taxon>
        <taxon>Coleofasciculales</taxon>
        <taxon>Coleofasciculaceae</taxon>
        <taxon>Coleofasciculus</taxon>
    </lineage>
</organism>
<dbReference type="InterPro" id="IPR010328">
    <property type="entry name" value="DUF928"/>
</dbReference>
<keyword evidence="2" id="KW-1185">Reference proteome</keyword>
<dbReference type="HOGENOM" id="CLU_2552390_0_0_3"/>